<dbReference type="InterPro" id="IPR035965">
    <property type="entry name" value="PAS-like_dom_sf"/>
</dbReference>
<dbReference type="PRINTS" id="PR00038">
    <property type="entry name" value="HTHLUXR"/>
</dbReference>
<dbReference type="AlphaFoldDB" id="A0A438BB07"/>
<dbReference type="GO" id="GO:0003677">
    <property type="term" value="F:DNA binding"/>
    <property type="evidence" value="ECO:0007669"/>
    <property type="project" value="UniProtKB-KW"/>
</dbReference>
<evidence type="ECO:0000259" key="2">
    <source>
        <dbReference type="PROSITE" id="PS50043"/>
    </source>
</evidence>
<sequence length="382" mass="41561">MIRVDEFSRLVSAIYATAVAPGQWDSVLRGLVRAFDGRGSGLVTSATSKPRVDTMLRQVGGEPSALATYNEYYGRLDYVADAVVRAPIGRIHTGTELIYPNMHTEFYADWCRPNRFEDGLFVRLTSGSNTVWLGVAAERGAEPFGTTDRLSSFRQLIPHLQQAIRTQARLADLEQSERDLSAALEQVSRGIAIIGSDTRILHLNAAAERIFASDDGLHLDAQGSVSASVTRSDRELRSLAYRALDPHGDGVPAGGSVSCPRPSGRCEYAVHVIPLSPETVEATVWLDTAKATALVVIDDPDRVPRLDTAMLRRLYALTSTEAEVALRVAQGDGLRPIAEELSVSTTTIRTHLQHIFEKTTTHRQAELVRLLLSIGPAGNPGP</sequence>
<dbReference type="EMBL" id="RKLP01000009">
    <property type="protein sequence ID" value="RVW08194.1"/>
    <property type="molecule type" value="Genomic_DNA"/>
</dbReference>
<proteinExistence type="predicted"/>
<protein>
    <submittedName>
        <fullName evidence="3">Helix-turn-helix transcriptional regulator</fullName>
    </submittedName>
</protein>
<dbReference type="GO" id="GO:0006355">
    <property type="term" value="P:regulation of DNA-templated transcription"/>
    <property type="evidence" value="ECO:0007669"/>
    <property type="project" value="InterPro"/>
</dbReference>
<keyword evidence="4" id="KW-1185">Reference proteome</keyword>
<dbReference type="Gene3D" id="1.10.10.10">
    <property type="entry name" value="Winged helix-like DNA-binding domain superfamily/Winged helix DNA-binding domain"/>
    <property type="match status" value="1"/>
</dbReference>
<evidence type="ECO:0000313" key="3">
    <source>
        <dbReference type="EMBL" id="RVW08194.1"/>
    </source>
</evidence>
<name>A0A438BB07_9NOCA</name>
<dbReference type="InterPro" id="IPR000792">
    <property type="entry name" value="Tscrpt_reg_LuxR_C"/>
</dbReference>
<dbReference type="CDD" id="cd06170">
    <property type="entry name" value="LuxR_C_like"/>
    <property type="match status" value="1"/>
</dbReference>
<dbReference type="SUPFAM" id="SSF55785">
    <property type="entry name" value="PYP-like sensor domain (PAS domain)"/>
    <property type="match status" value="1"/>
</dbReference>
<dbReference type="Gene3D" id="3.30.450.20">
    <property type="entry name" value="PAS domain"/>
    <property type="match status" value="1"/>
</dbReference>
<dbReference type="Pfam" id="PF00196">
    <property type="entry name" value="GerE"/>
    <property type="match status" value="1"/>
</dbReference>
<dbReference type="SUPFAM" id="SSF46894">
    <property type="entry name" value="C-terminal effector domain of the bipartite response regulators"/>
    <property type="match status" value="1"/>
</dbReference>
<dbReference type="InterPro" id="IPR016032">
    <property type="entry name" value="Sig_transdc_resp-reg_C-effctor"/>
</dbReference>
<dbReference type="InterPro" id="IPR039420">
    <property type="entry name" value="WalR-like"/>
</dbReference>
<reference evidence="3 4" key="1">
    <citation type="submission" date="2018-11" db="EMBL/GenBank/DDBJ databases">
        <title>Rhodococcus spongicola sp. nov. and Rhodococcus xishaensis sp. nov. from marine sponges.</title>
        <authorList>
            <person name="Li L."/>
            <person name="Lin H.W."/>
        </authorList>
    </citation>
    <scope>NUCLEOTIDE SEQUENCE [LARGE SCALE GENOMIC DNA]</scope>
    <source>
        <strain evidence="3 4">CCTCC AB2014297</strain>
    </source>
</reference>
<keyword evidence="1" id="KW-0238">DNA-binding</keyword>
<dbReference type="PANTHER" id="PTHR43214">
    <property type="entry name" value="TWO-COMPONENT RESPONSE REGULATOR"/>
    <property type="match status" value="1"/>
</dbReference>
<dbReference type="OrthoDB" id="4457864at2"/>
<dbReference type="InterPro" id="IPR036388">
    <property type="entry name" value="WH-like_DNA-bd_sf"/>
</dbReference>
<evidence type="ECO:0000313" key="4">
    <source>
        <dbReference type="Proteomes" id="UP000286208"/>
    </source>
</evidence>
<comment type="caution">
    <text evidence="3">The sequence shown here is derived from an EMBL/GenBank/DDBJ whole genome shotgun (WGS) entry which is preliminary data.</text>
</comment>
<dbReference type="Proteomes" id="UP000286208">
    <property type="component" value="Unassembled WGS sequence"/>
</dbReference>
<accession>A0A438BB07</accession>
<dbReference type="RefSeq" id="WP_127917354.1">
    <property type="nucleotide sequence ID" value="NZ_RKLP01000009.1"/>
</dbReference>
<evidence type="ECO:0000256" key="1">
    <source>
        <dbReference type="ARBA" id="ARBA00023125"/>
    </source>
</evidence>
<gene>
    <name evidence="3" type="ORF">EGT67_17460</name>
</gene>
<organism evidence="3 4">
    <name type="scientific">Prescottella agglutinans</name>
    <dbReference type="NCBI Taxonomy" id="1644129"/>
    <lineage>
        <taxon>Bacteria</taxon>
        <taxon>Bacillati</taxon>
        <taxon>Actinomycetota</taxon>
        <taxon>Actinomycetes</taxon>
        <taxon>Mycobacteriales</taxon>
        <taxon>Nocardiaceae</taxon>
        <taxon>Prescottella</taxon>
    </lineage>
</organism>
<dbReference type="SMART" id="SM00421">
    <property type="entry name" value="HTH_LUXR"/>
    <property type="match status" value="1"/>
</dbReference>
<feature type="domain" description="HTH luxR-type" evidence="2">
    <location>
        <begin position="310"/>
        <end position="375"/>
    </location>
</feature>
<dbReference type="PROSITE" id="PS50043">
    <property type="entry name" value="HTH_LUXR_2"/>
    <property type="match status" value="1"/>
</dbReference>